<dbReference type="STRING" id="6293.A0A1I8EE00"/>
<dbReference type="InterPro" id="IPR016024">
    <property type="entry name" value="ARM-type_fold"/>
</dbReference>
<evidence type="ECO:0000313" key="2">
    <source>
        <dbReference type="WBParaSite" id="maker-PairedContig_1664-snap-gene-0.17-mRNA-1"/>
    </source>
</evidence>
<dbReference type="AlphaFoldDB" id="A0A1I8EE00"/>
<dbReference type="Gene3D" id="1.25.10.10">
    <property type="entry name" value="Leucine-rich Repeat Variant"/>
    <property type="match status" value="1"/>
</dbReference>
<comment type="similarity">
    <text evidence="1">Belongs to the Mo25 family.</text>
</comment>
<dbReference type="Pfam" id="PF08569">
    <property type="entry name" value="Mo25"/>
    <property type="match status" value="1"/>
</dbReference>
<name>A0A1I8EE00_WUCBA</name>
<dbReference type="InterPro" id="IPR011989">
    <property type="entry name" value="ARM-like"/>
</dbReference>
<accession>A0A1I8EE00</accession>
<reference evidence="2" key="1">
    <citation type="submission" date="2016-11" db="UniProtKB">
        <authorList>
            <consortium name="WormBaseParasite"/>
        </authorList>
    </citation>
    <scope>IDENTIFICATION</scope>
    <source>
        <strain evidence="2">pt0022</strain>
    </source>
</reference>
<sequence length="181" mass="19898">MQFLFNLLTTTVLAHHNLADFKCPADRHAVALGCSSAQQCSPYTTDPVDCIRGACCTKSGNPIKLPYQAPLICSNGGRALVVGCIQSQQCLQFTKEPVACLQGICCTVPQKCPNSGRIVGLQCANSQSCVPLSGGRPFVNFIRNKEKLVEFLTNFHTDRTEDEQFNDEKAYHIKQIQDMKV</sequence>
<dbReference type="WBParaSite" id="maker-PairedContig_1664-snap-gene-0.17-mRNA-1">
    <property type="protein sequence ID" value="maker-PairedContig_1664-snap-gene-0.17-mRNA-1"/>
    <property type="gene ID" value="maker-PairedContig_1664-snap-gene-0.17"/>
</dbReference>
<proteinExistence type="inferred from homology"/>
<protein>
    <submittedName>
        <fullName evidence="2">Uncharacterized protein</fullName>
    </submittedName>
</protein>
<evidence type="ECO:0000256" key="1">
    <source>
        <dbReference type="ARBA" id="ARBA00011012"/>
    </source>
</evidence>
<dbReference type="SUPFAM" id="SSF48371">
    <property type="entry name" value="ARM repeat"/>
    <property type="match status" value="1"/>
</dbReference>
<dbReference type="InterPro" id="IPR013878">
    <property type="entry name" value="Mo25"/>
</dbReference>
<organism evidence="2">
    <name type="scientific">Wuchereria bancrofti</name>
    <dbReference type="NCBI Taxonomy" id="6293"/>
    <lineage>
        <taxon>Eukaryota</taxon>
        <taxon>Metazoa</taxon>
        <taxon>Ecdysozoa</taxon>
        <taxon>Nematoda</taxon>
        <taxon>Chromadorea</taxon>
        <taxon>Rhabditida</taxon>
        <taxon>Spirurina</taxon>
        <taxon>Spiruromorpha</taxon>
        <taxon>Filarioidea</taxon>
        <taxon>Onchocercidae</taxon>
        <taxon>Wuchereria</taxon>
    </lineage>
</organism>